<proteinExistence type="predicted"/>
<comment type="caution">
    <text evidence="3">The sequence shown here is derived from an EMBL/GenBank/DDBJ whole genome shotgun (WGS) entry which is preliminary data.</text>
</comment>
<evidence type="ECO:0008006" key="5">
    <source>
        <dbReference type="Google" id="ProtNLM"/>
    </source>
</evidence>
<feature type="transmembrane region" description="Helical" evidence="2">
    <location>
        <begin position="121"/>
        <end position="141"/>
    </location>
</feature>
<dbReference type="Proteomes" id="UP000664109">
    <property type="component" value="Unassembled WGS sequence"/>
</dbReference>
<reference evidence="3 4" key="1">
    <citation type="journal article" date="2016" name="Arch. Microbiol.">
        <title>Streptomyces zhihengii sp. nov., isolated from rhizospheric soil of Psammosilene tunicoides.</title>
        <authorList>
            <person name="Huang M.J."/>
            <person name="Fei J.J."/>
            <person name="Salam N."/>
            <person name="Kim C.J."/>
            <person name="Hozzein W.N."/>
            <person name="Xiao M."/>
            <person name="Huang H.Q."/>
            <person name="Li W.J."/>
        </authorList>
    </citation>
    <scope>NUCLEOTIDE SEQUENCE [LARGE SCALE GENOMIC DNA]</scope>
    <source>
        <strain evidence="3 4">YIM T102</strain>
    </source>
</reference>
<evidence type="ECO:0000256" key="1">
    <source>
        <dbReference type="SAM" id="MobiDB-lite"/>
    </source>
</evidence>
<feature type="region of interest" description="Disordered" evidence="1">
    <location>
        <begin position="1"/>
        <end position="35"/>
    </location>
</feature>
<organism evidence="3 4">
    <name type="scientific">Streptomyces zhihengii</name>
    <dbReference type="NCBI Taxonomy" id="1818004"/>
    <lineage>
        <taxon>Bacteria</taxon>
        <taxon>Bacillati</taxon>
        <taxon>Actinomycetota</taxon>
        <taxon>Actinomycetes</taxon>
        <taxon>Kitasatosporales</taxon>
        <taxon>Streptomycetaceae</taxon>
        <taxon>Streptomyces</taxon>
    </lineage>
</organism>
<feature type="compositionally biased region" description="Basic and acidic residues" evidence="1">
    <location>
        <begin position="23"/>
        <end position="35"/>
    </location>
</feature>
<keyword evidence="4" id="KW-1185">Reference proteome</keyword>
<accession>A0ABS2UK34</accession>
<keyword evidence="2" id="KW-0812">Transmembrane</keyword>
<evidence type="ECO:0000256" key="2">
    <source>
        <dbReference type="SAM" id="Phobius"/>
    </source>
</evidence>
<name>A0ABS2UK34_9ACTN</name>
<feature type="transmembrane region" description="Helical" evidence="2">
    <location>
        <begin position="147"/>
        <end position="168"/>
    </location>
</feature>
<dbReference type="Pfam" id="PF19853">
    <property type="entry name" value="DUF6328"/>
    <property type="match status" value="1"/>
</dbReference>
<keyword evidence="2" id="KW-0472">Membrane</keyword>
<protein>
    <recommendedName>
        <fullName evidence="5">Integral membrane protein</fullName>
    </recommendedName>
</protein>
<feature type="transmembrane region" description="Helical" evidence="2">
    <location>
        <begin position="49"/>
        <end position="67"/>
    </location>
</feature>
<gene>
    <name evidence="3" type="ORF">JE024_02865</name>
</gene>
<dbReference type="EMBL" id="JAFEJA010000001">
    <property type="protein sequence ID" value="MBM9617693.1"/>
    <property type="molecule type" value="Genomic_DNA"/>
</dbReference>
<dbReference type="InterPro" id="IPR046291">
    <property type="entry name" value="DUF6328"/>
</dbReference>
<feature type="compositionally biased region" description="Basic and acidic residues" evidence="1">
    <location>
        <begin position="1"/>
        <end position="14"/>
    </location>
</feature>
<evidence type="ECO:0000313" key="4">
    <source>
        <dbReference type="Proteomes" id="UP000664109"/>
    </source>
</evidence>
<sequence length="181" mass="19963">MTDHPERETRRAEPHAPGAGDDGADRDHPESPHERVNRRWNEILQETRVAQTGVQILFGFLLSVAFTPLFRELDPFDRGLYVVTVVLGASSTAALIAPVAMHRFLSGLRMKHEVVEAAGRFMACGMVMLALTIGCTLMLILDVVLPGAAAAALVGTVMFWFAVCWVLIPVRIRFKAGRRNN</sequence>
<feature type="transmembrane region" description="Helical" evidence="2">
    <location>
        <begin position="79"/>
        <end position="100"/>
    </location>
</feature>
<keyword evidence="2" id="KW-1133">Transmembrane helix</keyword>
<evidence type="ECO:0000313" key="3">
    <source>
        <dbReference type="EMBL" id="MBM9617693.1"/>
    </source>
</evidence>